<protein>
    <submittedName>
        <fullName evidence="1">Putative ovule protein</fullName>
    </submittedName>
</protein>
<organism evidence="1">
    <name type="scientific">Solanum chacoense</name>
    <name type="common">Chaco potato</name>
    <dbReference type="NCBI Taxonomy" id="4108"/>
    <lineage>
        <taxon>Eukaryota</taxon>
        <taxon>Viridiplantae</taxon>
        <taxon>Streptophyta</taxon>
        <taxon>Embryophyta</taxon>
        <taxon>Tracheophyta</taxon>
        <taxon>Spermatophyta</taxon>
        <taxon>Magnoliopsida</taxon>
        <taxon>eudicotyledons</taxon>
        <taxon>Gunneridae</taxon>
        <taxon>Pentapetalae</taxon>
        <taxon>asterids</taxon>
        <taxon>lamiids</taxon>
        <taxon>Solanales</taxon>
        <taxon>Solanaceae</taxon>
        <taxon>Solanoideae</taxon>
        <taxon>Solaneae</taxon>
        <taxon>Solanum</taxon>
    </lineage>
</organism>
<dbReference type="AlphaFoldDB" id="A0A0V0HD72"/>
<proteinExistence type="predicted"/>
<evidence type="ECO:0000313" key="1">
    <source>
        <dbReference type="EMBL" id="JAP18382.1"/>
    </source>
</evidence>
<sequence>MIKSRYMKEKHEKIHTKTTNLELKIIIGKLVLVTFFLNNQIPNQPLTNFILGNHIAPFCFFSLPSLKL</sequence>
<dbReference type="EMBL" id="GEDG01021344">
    <property type="protein sequence ID" value="JAP18382.1"/>
    <property type="molecule type" value="Transcribed_RNA"/>
</dbReference>
<name>A0A0V0HD72_SOLCH</name>
<reference evidence="1" key="1">
    <citation type="submission" date="2015-12" db="EMBL/GenBank/DDBJ databases">
        <title>Gene expression during late stages of embryo sac development: a critical building block for successful pollen-pistil interactions.</title>
        <authorList>
            <person name="Liu Y."/>
            <person name="Joly V."/>
            <person name="Sabar M."/>
            <person name="Matton D.P."/>
        </authorList>
    </citation>
    <scope>NUCLEOTIDE SEQUENCE</scope>
</reference>
<accession>A0A0V0HD72</accession>